<organism evidence="1 2">
    <name type="scientific">Circinella minor</name>
    <dbReference type="NCBI Taxonomy" id="1195481"/>
    <lineage>
        <taxon>Eukaryota</taxon>
        <taxon>Fungi</taxon>
        <taxon>Fungi incertae sedis</taxon>
        <taxon>Mucoromycota</taxon>
        <taxon>Mucoromycotina</taxon>
        <taxon>Mucoromycetes</taxon>
        <taxon>Mucorales</taxon>
        <taxon>Lichtheimiaceae</taxon>
        <taxon>Circinella</taxon>
    </lineage>
</organism>
<dbReference type="AlphaFoldDB" id="A0A8H7RJB3"/>
<protein>
    <submittedName>
        <fullName evidence="1">Uncharacterized protein</fullName>
    </submittedName>
</protein>
<proteinExistence type="predicted"/>
<dbReference type="OrthoDB" id="2444141at2759"/>
<dbReference type="EMBL" id="JAEPRB010000902">
    <property type="protein sequence ID" value="KAG2210688.1"/>
    <property type="molecule type" value="Genomic_DNA"/>
</dbReference>
<gene>
    <name evidence="1" type="ORF">INT45_013741</name>
</gene>
<evidence type="ECO:0000313" key="1">
    <source>
        <dbReference type="EMBL" id="KAG2210688.1"/>
    </source>
</evidence>
<dbReference type="Proteomes" id="UP000646827">
    <property type="component" value="Unassembled WGS sequence"/>
</dbReference>
<keyword evidence="2" id="KW-1185">Reference proteome</keyword>
<reference evidence="1 2" key="1">
    <citation type="submission" date="2020-12" db="EMBL/GenBank/DDBJ databases">
        <title>Metabolic potential, ecology and presence of endohyphal bacteria is reflected in genomic diversity of Mucoromycotina.</title>
        <authorList>
            <person name="Muszewska A."/>
            <person name="Okrasinska A."/>
            <person name="Steczkiewicz K."/>
            <person name="Drgas O."/>
            <person name="Orlowska M."/>
            <person name="Perlinska-Lenart U."/>
            <person name="Aleksandrzak-Piekarczyk T."/>
            <person name="Szatraj K."/>
            <person name="Zielenkiewicz U."/>
            <person name="Pilsyk S."/>
            <person name="Malc E."/>
            <person name="Mieczkowski P."/>
            <person name="Kruszewska J.S."/>
            <person name="Biernat P."/>
            <person name="Pawlowska J."/>
        </authorList>
    </citation>
    <scope>NUCLEOTIDE SEQUENCE [LARGE SCALE GENOMIC DNA]</scope>
    <source>
        <strain evidence="1 2">CBS 142.35</strain>
    </source>
</reference>
<evidence type="ECO:0000313" key="2">
    <source>
        <dbReference type="Proteomes" id="UP000646827"/>
    </source>
</evidence>
<sequence length="117" mass="13334">MGWARNAWGAVSQETIKNCWVKTGLLHFETEQEKILKEAAAEADRRLSDELDLLIADIHNDFYGIENIDLIPDEESKGIHAPILVDELINDAVIDVDIDVATKEGEEEHEQQWHNDQ</sequence>
<name>A0A8H7RJB3_9FUNG</name>
<accession>A0A8H7RJB3</accession>
<comment type="caution">
    <text evidence="1">The sequence shown here is derived from an EMBL/GenBank/DDBJ whole genome shotgun (WGS) entry which is preliminary data.</text>
</comment>